<protein>
    <recommendedName>
        <fullName evidence="4 11">Adenosine kinase</fullName>
        <shortName evidence="11">AK</shortName>
        <ecNumber evidence="4 11">2.7.1.20</ecNumber>
    </recommendedName>
    <alternativeName>
        <fullName evidence="11">Adenosine 5'-phosphotransferase</fullName>
    </alternativeName>
</protein>
<keyword evidence="14" id="KW-1185">Reference proteome</keyword>
<dbReference type="AlphaFoldDB" id="A0AAD6FXC8"/>
<evidence type="ECO:0000256" key="2">
    <source>
        <dbReference type="ARBA" id="ARBA00004801"/>
    </source>
</evidence>
<dbReference type="GO" id="GO:0006166">
    <property type="term" value="P:purine ribonucleoside salvage"/>
    <property type="evidence" value="ECO:0007669"/>
    <property type="project" value="UniProtKB-KW"/>
</dbReference>
<dbReference type="PANTHER" id="PTHR45769:SF3">
    <property type="entry name" value="ADENOSINE KINASE"/>
    <property type="match status" value="1"/>
</dbReference>
<accession>A0AAD6FXC8</accession>
<dbReference type="PROSITE" id="PS00584">
    <property type="entry name" value="PFKB_KINASES_2"/>
    <property type="match status" value="1"/>
</dbReference>
<evidence type="ECO:0000313" key="13">
    <source>
        <dbReference type="EMBL" id="KAJ5433651.1"/>
    </source>
</evidence>
<evidence type="ECO:0000256" key="7">
    <source>
        <dbReference type="ARBA" id="ARBA00022741"/>
    </source>
</evidence>
<evidence type="ECO:0000259" key="12">
    <source>
        <dbReference type="Pfam" id="PF00294"/>
    </source>
</evidence>
<evidence type="ECO:0000256" key="6">
    <source>
        <dbReference type="ARBA" id="ARBA00022726"/>
    </source>
</evidence>
<keyword evidence="9 11" id="KW-0067">ATP-binding</keyword>
<dbReference type="InterPro" id="IPR001805">
    <property type="entry name" value="Adenokinase"/>
</dbReference>
<keyword evidence="7 11" id="KW-0547">Nucleotide-binding</keyword>
<keyword evidence="6 11" id="KW-0660">Purine salvage</keyword>
<sequence length="260" mass="27494">MPALLCLENPLLDVRALGNQELLDRYGLKANDAILAESSHQGLFDDLIKNFAAETTAGVGASEAAPDLVESSQVYFVGGYHLTVCPEAGLALAEEAAAKNKIYVMSLSAPFIPVAFKDALDKTEPYSDYFVGNESEALAWAQSHGLETEDIPTIADHLANLPKANVNRPRIVLITQGSSPTVVAISGTPGHEDIPIRTISAAEIIDTTGAGDAFAGGLLAGIVQQKPLKTSVDMGHWLAHLGIQQMGPNYPLPKQSLTPV</sequence>
<proteinExistence type="inferred from homology"/>
<keyword evidence="5 11" id="KW-0808">Transferase</keyword>
<evidence type="ECO:0000256" key="8">
    <source>
        <dbReference type="ARBA" id="ARBA00022777"/>
    </source>
</evidence>
<dbReference type="PRINTS" id="PR00989">
    <property type="entry name" value="ADENOKINASE"/>
</dbReference>
<dbReference type="Gene3D" id="3.40.1190.20">
    <property type="match status" value="1"/>
</dbReference>
<dbReference type="EC" id="2.7.1.20" evidence="4 11"/>
<evidence type="ECO:0000256" key="9">
    <source>
        <dbReference type="ARBA" id="ARBA00022840"/>
    </source>
</evidence>
<comment type="similarity">
    <text evidence="3 11">Belongs to the carbohydrate kinase PfkB family.</text>
</comment>
<comment type="function">
    <text evidence="11">ATP dependent phosphorylation of adenosine and other related nucleoside analogs to monophosphate derivatives.</text>
</comment>
<comment type="caution">
    <text evidence="13">The sequence shown here is derived from an EMBL/GenBank/DDBJ whole genome shotgun (WGS) entry which is preliminary data.</text>
</comment>
<comment type="cofactor">
    <cofactor evidence="1 11">
        <name>Mg(2+)</name>
        <dbReference type="ChEBI" id="CHEBI:18420"/>
    </cofactor>
</comment>
<dbReference type="GO" id="GO:0006144">
    <property type="term" value="P:purine nucleobase metabolic process"/>
    <property type="evidence" value="ECO:0007669"/>
    <property type="project" value="TreeGrafter"/>
</dbReference>
<dbReference type="InterPro" id="IPR011611">
    <property type="entry name" value="PfkB_dom"/>
</dbReference>
<dbReference type="Proteomes" id="UP001213681">
    <property type="component" value="Unassembled WGS sequence"/>
</dbReference>
<evidence type="ECO:0000256" key="5">
    <source>
        <dbReference type="ARBA" id="ARBA00022679"/>
    </source>
</evidence>
<dbReference type="CDD" id="cd01168">
    <property type="entry name" value="adenosine_kinase"/>
    <property type="match status" value="1"/>
</dbReference>
<dbReference type="InterPro" id="IPR029056">
    <property type="entry name" value="Ribokinase-like"/>
</dbReference>
<dbReference type="GO" id="GO:0005829">
    <property type="term" value="C:cytosol"/>
    <property type="evidence" value="ECO:0007669"/>
    <property type="project" value="TreeGrafter"/>
</dbReference>
<comment type="catalytic activity">
    <reaction evidence="11">
        <text>adenosine + ATP = AMP + ADP + H(+)</text>
        <dbReference type="Rhea" id="RHEA:20824"/>
        <dbReference type="ChEBI" id="CHEBI:15378"/>
        <dbReference type="ChEBI" id="CHEBI:16335"/>
        <dbReference type="ChEBI" id="CHEBI:30616"/>
        <dbReference type="ChEBI" id="CHEBI:456215"/>
        <dbReference type="ChEBI" id="CHEBI:456216"/>
        <dbReference type="EC" id="2.7.1.20"/>
    </reaction>
</comment>
<evidence type="ECO:0000256" key="11">
    <source>
        <dbReference type="RuleBase" id="RU368116"/>
    </source>
</evidence>
<dbReference type="PANTHER" id="PTHR45769">
    <property type="entry name" value="ADENOSINE KINASE"/>
    <property type="match status" value="1"/>
</dbReference>
<name>A0AAD6FXC8_9EURO</name>
<feature type="active site" description="Proton acceptor" evidence="10">
    <location>
        <position position="212"/>
    </location>
</feature>
<keyword evidence="8 11" id="KW-0418">Kinase</keyword>
<evidence type="ECO:0000256" key="4">
    <source>
        <dbReference type="ARBA" id="ARBA00012119"/>
    </source>
</evidence>
<comment type="pathway">
    <text evidence="2 11">Purine metabolism; AMP biosynthesis via salvage pathway; AMP from adenosine: step 1/1.</text>
</comment>
<evidence type="ECO:0000256" key="3">
    <source>
        <dbReference type="ARBA" id="ARBA00010688"/>
    </source>
</evidence>
<keyword evidence="11" id="KW-0460">Magnesium</keyword>
<gene>
    <name evidence="13" type="ORF">N7458_012807</name>
</gene>
<dbReference type="GO" id="GO:0005524">
    <property type="term" value="F:ATP binding"/>
    <property type="evidence" value="ECO:0007669"/>
    <property type="project" value="UniProtKB-UniRule"/>
</dbReference>
<dbReference type="GO" id="GO:0044209">
    <property type="term" value="P:AMP salvage"/>
    <property type="evidence" value="ECO:0007669"/>
    <property type="project" value="UniProtKB-UniRule"/>
</dbReference>
<evidence type="ECO:0000313" key="14">
    <source>
        <dbReference type="Proteomes" id="UP001213681"/>
    </source>
</evidence>
<dbReference type="RefSeq" id="XP_056760942.1">
    <property type="nucleotide sequence ID" value="XM_056916188.1"/>
</dbReference>
<dbReference type="EMBL" id="JAPVEA010000009">
    <property type="protein sequence ID" value="KAJ5433651.1"/>
    <property type="molecule type" value="Genomic_DNA"/>
</dbReference>
<dbReference type="SUPFAM" id="SSF53613">
    <property type="entry name" value="Ribokinase-like"/>
    <property type="match status" value="1"/>
</dbReference>
<dbReference type="GeneID" id="81606431"/>
<reference evidence="13" key="2">
    <citation type="journal article" date="2023" name="IMA Fungus">
        <title>Comparative genomic study of the Penicillium genus elucidates a diverse pangenome and 15 lateral gene transfer events.</title>
        <authorList>
            <person name="Petersen C."/>
            <person name="Sorensen T."/>
            <person name="Nielsen M.R."/>
            <person name="Sondergaard T.E."/>
            <person name="Sorensen J.L."/>
            <person name="Fitzpatrick D.A."/>
            <person name="Frisvad J.C."/>
            <person name="Nielsen K.L."/>
        </authorList>
    </citation>
    <scope>NUCLEOTIDE SEQUENCE</scope>
    <source>
        <strain evidence="13">IBT 16125</strain>
    </source>
</reference>
<feature type="domain" description="Carbohydrate kinase PfkB" evidence="12">
    <location>
        <begin position="64"/>
        <end position="254"/>
    </location>
</feature>
<dbReference type="GO" id="GO:0004001">
    <property type="term" value="F:adenosine kinase activity"/>
    <property type="evidence" value="ECO:0007669"/>
    <property type="project" value="UniProtKB-UniRule"/>
</dbReference>
<evidence type="ECO:0000256" key="1">
    <source>
        <dbReference type="ARBA" id="ARBA00001946"/>
    </source>
</evidence>
<organism evidence="13 14">
    <name type="scientific">Penicillium daleae</name>
    <dbReference type="NCBI Taxonomy" id="63821"/>
    <lineage>
        <taxon>Eukaryota</taxon>
        <taxon>Fungi</taxon>
        <taxon>Dikarya</taxon>
        <taxon>Ascomycota</taxon>
        <taxon>Pezizomycotina</taxon>
        <taxon>Eurotiomycetes</taxon>
        <taxon>Eurotiomycetidae</taxon>
        <taxon>Eurotiales</taxon>
        <taxon>Aspergillaceae</taxon>
        <taxon>Penicillium</taxon>
    </lineage>
</organism>
<evidence type="ECO:0000256" key="10">
    <source>
        <dbReference type="PIRSR" id="PIRSR601805-1"/>
    </source>
</evidence>
<dbReference type="GO" id="GO:0005634">
    <property type="term" value="C:nucleus"/>
    <property type="evidence" value="ECO:0007669"/>
    <property type="project" value="TreeGrafter"/>
</dbReference>
<dbReference type="Pfam" id="PF00294">
    <property type="entry name" value="PfkB"/>
    <property type="match status" value="1"/>
</dbReference>
<reference evidence="13" key="1">
    <citation type="submission" date="2022-12" db="EMBL/GenBank/DDBJ databases">
        <authorList>
            <person name="Petersen C."/>
        </authorList>
    </citation>
    <scope>NUCLEOTIDE SEQUENCE</scope>
    <source>
        <strain evidence="13">IBT 16125</strain>
    </source>
</reference>
<dbReference type="InterPro" id="IPR002173">
    <property type="entry name" value="Carboh/pur_kinase_PfkB_CS"/>
</dbReference>